<accession>A0A955L3Y4</accession>
<gene>
    <name evidence="2" type="ORF">KC660_03030</name>
</gene>
<evidence type="ECO:0000313" key="3">
    <source>
        <dbReference type="Proteomes" id="UP000782843"/>
    </source>
</evidence>
<keyword evidence="1" id="KW-0812">Transmembrane</keyword>
<dbReference type="Proteomes" id="UP000782843">
    <property type="component" value="Unassembled WGS sequence"/>
</dbReference>
<dbReference type="EMBL" id="JAGQLG010000115">
    <property type="protein sequence ID" value="MCA9382353.1"/>
    <property type="molecule type" value="Genomic_DNA"/>
</dbReference>
<keyword evidence="1" id="KW-1133">Transmembrane helix</keyword>
<reference evidence="2" key="2">
    <citation type="journal article" date="2021" name="Microbiome">
        <title>Successional dynamics and alternative stable states in a saline activated sludge microbial community over 9 years.</title>
        <authorList>
            <person name="Wang Y."/>
            <person name="Ye J."/>
            <person name="Ju F."/>
            <person name="Liu L."/>
            <person name="Boyd J.A."/>
            <person name="Deng Y."/>
            <person name="Parks D.H."/>
            <person name="Jiang X."/>
            <person name="Yin X."/>
            <person name="Woodcroft B.J."/>
            <person name="Tyson G.W."/>
            <person name="Hugenholtz P."/>
            <person name="Polz M.F."/>
            <person name="Zhang T."/>
        </authorList>
    </citation>
    <scope>NUCLEOTIDE SEQUENCE</scope>
    <source>
        <strain evidence="2">HKST-UBA10</strain>
    </source>
</reference>
<keyword evidence="1" id="KW-0472">Membrane</keyword>
<comment type="caution">
    <text evidence="2">The sequence shown here is derived from an EMBL/GenBank/DDBJ whole genome shotgun (WGS) entry which is preliminary data.</text>
</comment>
<evidence type="ECO:0000313" key="2">
    <source>
        <dbReference type="EMBL" id="MCA9382353.1"/>
    </source>
</evidence>
<dbReference type="AlphaFoldDB" id="A0A955L3Y4"/>
<proteinExistence type="predicted"/>
<sequence length="112" mass="12883">MSVFIMLLNQDDSTDLLSNYLINKKAISIETAVELNEDLRLLLKIDNDSPVQKDAPYIKTTIDHKYWISIHEKQEYWKKVVVKAVVIILAISLLIVLPLILLVLIPFLLILI</sequence>
<protein>
    <submittedName>
        <fullName evidence="2">Uncharacterized protein</fullName>
    </submittedName>
</protein>
<feature type="transmembrane region" description="Helical" evidence="1">
    <location>
        <begin position="80"/>
        <end position="111"/>
    </location>
</feature>
<name>A0A955L3Y4_9BACT</name>
<organism evidence="2 3">
    <name type="scientific">Candidatus Dojkabacteria bacterium</name>
    <dbReference type="NCBI Taxonomy" id="2099670"/>
    <lineage>
        <taxon>Bacteria</taxon>
        <taxon>Candidatus Dojkabacteria</taxon>
    </lineage>
</organism>
<reference evidence="2" key="1">
    <citation type="submission" date="2020-04" db="EMBL/GenBank/DDBJ databases">
        <authorList>
            <person name="Zhang T."/>
        </authorList>
    </citation>
    <scope>NUCLEOTIDE SEQUENCE</scope>
    <source>
        <strain evidence="2">HKST-UBA10</strain>
    </source>
</reference>
<evidence type="ECO:0000256" key="1">
    <source>
        <dbReference type="SAM" id="Phobius"/>
    </source>
</evidence>